<organism evidence="2 3">
    <name type="scientific">Cymbomonas tetramitiformis</name>
    <dbReference type="NCBI Taxonomy" id="36881"/>
    <lineage>
        <taxon>Eukaryota</taxon>
        <taxon>Viridiplantae</taxon>
        <taxon>Chlorophyta</taxon>
        <taxon>Pyramimonadophyceae</taxon>
        <taxon>Pyramimonadales</taxon>
        <taxon>Pyramimonadaceae</taxon>
        <taxon>Cymbomonas</taxon>
    </lineage>
</organism>
<feature type="domain" description="Aminoglycoside phosphotransferase" evidence="1">
    <location>
        <begin position="100"/>
        <end position="280"/>
    </location>
</feature>
<dbReference type="Gene3D" id="3.90.1200.10">
    <property type="match status" value="1"/>
</dbReference>
<dbReference type="AlphaFoldDB" id="A0AAE0L475"/>
<proteinExistence type="predicted"/>
<dbReference type="InterPro" id="IPR002575">
    <property type="entry name" value="Aminoglycoside_PTrfase"/>
</dbReference>
<gene>
    <name evidence="2" type="ORF">CYMTET_20421</name>
</gene>
<accession>A0AAE0L475</accession>
<keyword evidence="3" id="KW-1185">Reference proteome</keyword>
<dbReference type="Pfam" id="PF01636">
    <property type="entry name" value="APH"/>
    <property type="match status" value="1"/>
</dbReference>
<sequence length="357" mass="39980">MDVDLLVQTCLPKLFAAGLIEPTAHRNKGVAVKKVQVRQIARLWGGMGYVHELNVALETNESVPIIVKRIELPANCTSIGDRRKKASYLHEIAFYENGHAAKLREAGAAVPLPLYTSVENDVMQICMTKLTGNARGDLSVAECRSALTWLATMHALYWGRTEEAIGPNTLGGLQQQGCYWYLDTRPDEWENMPMRGWEGRLKLAAKAIDLRLKADPYQTICMGDAKTANMIFSADGACQMYDFQYAGKAVATHDVAYMLLSAMGDPQSEGELVEFYHAELSRLLELQGVVPPELERLRTSYELSCCDIARWMSGWGWWGWENLMRAKCEKVLFMLDQGKPLTSEAAYVDAMQRAFPV</sequence>
<dbReference type="InterPro" id="IPR011009">
    <property type="entry name" value="Kinase-like_dom_sf"/>
</dbReference>
<protein>
    <recommendedName>
        <fullName evidence="1">Aminoglycoside phosphotransferase domain-containing protein</fullName>
    </recommendedName>
</protein>
<name>A0AAE0L475_9CHLO</name>
<reference evidence="2 3" key="1">
    <citation type="journal article" date="2015" name="Genome Biol. Evol.">
        <title>Comparative Genomics of a Bacterivorous Green Alga Reveals Evolutionary Causalities and Consequences of Phago-Mixotrophic Mode of Nutrition.</title>
        <authorList>
            <person name="Burns J.A."/>
            <person name="Paasch A."/>
            <person name="Narechania A."/>
            <person name="Kim E."/>
        </authorList>
    </citation>
    <scope>NUCLEOTIDE SEQUENCE [LARGE SCALE GENOMIC DNA]</scope>
    <source>
        <strain evidence="2 3">PLY_AMNH</strain>
    </source>
</reference>
<dbReference type="EMBL" id="LGRX02009932">
    <property type="protein sequence ID" value="KAK3271217.1"/>
    <property type="molecule type" value="Genomic_DNA"/>
</dbReference>
<comment type="caution">
    <text evidence="2">The sequence shown here is derived from an EMBL/GenBank/DDBJ whole genome shotgun (WGS) entry which is preliminary data.</text>
</comment>
<evidence type="ECO:0000313" key="3">
    <source>
        <dbReference type="Proteomes" id="UP001190700"/>
    </source>
</evidence>
<evidence type="ECO:0000313" key="2">
    <source>
        <dbReference type="EMBL" id="KAK3271217.1"/>
    </source>
</evidence>
<dbReference type="SUPFAM" id="SSF56112">
    <property type="entry name" value="Protein kinase-like (PK-like)"/>
    <property type="match status" value="1"/>
</dbReference>
<dbReference type="Proteomes" id="UP001190700">
    <property type="component" value="Unassembled WGS sequence"/>
</dbReference>
<evidence type="ECO:0000259" key="1">
    <source>
        <dbReference type="Pfam" id="PF01636"/>
    </source>
</evidence>